<dbReference type="AlphaFoldDB" id="A0A8E0QUA5"/>
<dbReference type="Gene3D" id="3.40.30.10">
    <property type="entry name" value="Glutaredoxin"/>
    <property type="match status" value="1"/>
</dbReference>
<dbReference type="GO" id="GO:0032543">
    <property type="term" value="P:mitochondrial translation"/>
    <property type="evidence" value="ECO:0007669"/>
    <property type="project" value="InterPro"/>
</dbReference>
<keyword evidence="5" id="KW-0687">Ribonucleoprotein</keyword>
<accession>A0A8E0QUA5</accession>
<dbReference type="PANTHER" id="PTHR21396">
    <property type="entry name" value="39S RIBOSOMAL PROTEIN L43"/>
    <property type="match status" value="1"/>
</dbReference>
<feature type="region of interest" description="Disordered" evidence="7">
    <location>
        <begin position="152"/>
        <end position="248"/>
    </location>
</feature>
<evidence type="ECO:0000256" key="4">
    <source>
        <dbReference type="ARBA" id="ARBA00023128"/>
    </source>
</evidence>
<reference evidence="9" key="1">
    <citation type="journal article" date="2015" name="Genome Announc.">
        <title>Draft Genome Sequence of the Pathogenic Filamentous Fungus Aspergillus udagawae Strain IFM 46973T.</title>
        <authorList>
            <person name="Kusuya Y."/>
            <person name="Takahashi-Nakaguchi A."/>
            <person name="Takahashi H."/>
            <person name="Yaguchi T."/>
        </authorList>
    </citation>
    <scope>NUCLEOTIDE SEQUENCE</scope>
    <source>
        <strain evidence="9">IFM 46973</strain>
    </source>
</reference>
<proteinExistence type="inferred from homology"/>
<evidence type="ECO:0000256" key="7">
    <source>
        <dbReference type="SAM" id="MobiDB-lite"/>
    </source>
</evidence>
<dbReference type="EMBL" id="BBXM02000004">
    <property type="protein sequence ID" value="GIC89136.1"/>
    <property type="molecule type" value="Genomic_DNA"/>
</dbReference>
<evidence type="ECO:0000259" key="8">
    <source>
        <dbReference type="SMART" id="SM00916"/>
    </source>
</evidence>
<evidence type="ECO:0000256" key="1">
    <source>
        <dbReference type="ARBA" id="ARBA00004173"/>
    </source>
</evidence>
<gene>
    <name evidence="9" type="ORF">Aud_005539</name>
</gene>
<dbReference type="PANTHER" id="PTHR21396:SF2">
    <property type="entry name" value="LARGE RIBOSOMAL SUBUNIT PROTEIN ML43"/>
    <property type="match status" value="1"/>
</dbReference>
<evidence type="ECO:0000313" key="10">
    <source>
        <dbReference type="Proteomes" id="UP000036893"/>
    </source>
</evidence>
<feature type="compositionally biased region" description="Polar residues" evidence="7">
    <location>
        <begin position="178"/>
        <end position="189"/>
    </location>
</feature>
<evidence type="ECO:0000256" key="3">
    <source>
        <dbReference type="ARBA" id="ARBA00022980"/>
    </source>
</evidence>
<name>A0A8E0QUA5_9EURO</name>
<dbReference type="FunFam" id="3.40.30.10:FF:000173">
    <property type="entry name" value="Mitochondrial 54S ribosomal protein"/>
    <property type="match status" value="1"/>
</dbReference>
<keyword evidence="3" id="KW-0689">Ribosomal protein</keyword>
<dbReference type="SUPFAM" id="SSF52833">
    <property type="entry name" value="Thioredoxin-like"/>
    <property type="match status" value="1"/>
</dbReference>
<dbReference type="InterPro" id="IPR039927">
    <property type="entry name" value="Ribosomal_mL43"/>
</dbReference>
<evidence type="ECO:0000313" key="9">
    <source>
        <dbReference type="EMBL" id="GIC89136.1"/>
    </source>
</evidence>
<feature type="region of interest" description="Disordered" evidence="7">
    <location>
        <begin position="380"/>
        <end position="410"/>
    </location>
</feature>
<evidence type="ECO:0000256" key="6">
    <source>
        <dbReference type="ARBA" id="ARBA00035188"/>
    </source>
</evidence>
<sequence length="453" mass="50984">MPVQGIRTVAKARNGVGAFILQCKRLDFHYCDWAGSSRGMVAFLKHSLPSFAKANPQIEIRVSPRPHKHPVIKGHYINGREKAVCVRNMEPEQILNKANLLKEASGEKLKRTKKPVTSINESVRGIWSPYHGDLKMILDMNGDSGVQFVAARPRKRPHHHMSESSRSQHQPRWRSEAEPSSSQGHNSPHSRPPLPPMRYPGDGYDFRRPIMSNSPLTEDIIDLTNEPDSPEDQRRPQNGDSRTTPRLPRFGRNIMAEVVDLEEPEDIIRVDSPSSPEVQFVGATVRQPESVPAPPPRNRGFLGANLWDLIRLQREMAPRHLMSREESFRQEIAWRARDLQRRPPDEVDMFLLGAAEEAIDLEDAMDLAIVGDRSLRVEYPTSGLTSDRGSRQSSYKAPSPPSEGFTRSAGEDDLVVCPNCDEELGTGDETKQQIWVSKPCGHVRANFLPYVGT</sequence>
<comment type="similarity">
    <text evidence="2">Belongs to the mitochondrion-specific ribosomal protein mL43 family.</text>
</comment>
<comment type="subcellular location">
    <subcellularLocation>
        <location evidence="1">Mitochondrion</location>
    </subcellularLocation>
</comment>
<dbReference type="RefSeq" id="XP_043146402.1">
    <property type="nucleotide sequence ID" value="XM_043290467.1"/>
</dbReference>
<dbReference type="GeneID" id="66993016"/>
<keyword evidence="4" id="KW-0496">Mitochondrion</keyword>
<protein>
    <recommendedName>
        <fullName evidence="6">Large ribosomal subunit protein mL43</fullName>
    </recommendedName>
</protein>
<dbReference type="Proteomes" id="UP000036893">
    <property type="component" value="Unassembled WGS sequence"/>
</dbReference>
<comment type="caution">
    <text evidence="9">The sequence shown here is derived from an EMBL/GenBank/DDBJ whole genome shotgun (WGS) entry which is preliminary data.</text>
</comment>
<dbReference type="GO" id="GO:0003735">
    <property type="term" value="F:structural constituent of ribosome"/>
    <property type="evidence" value="ECO:0007669"/>
    <property type="project" value="InterPro"/>
</dbReference>
<dbReference type="GO" id="GO:0005762">
    <property type="term" value="C:mitochondrial large ribosomal subunit"/>
    <property type="evidence" value="ECO:0007669"/>
    <property type="project" value="TreeGrafter"/>
</dbReference>
<organism evidence="9 10">
    <name type="scientific">Aspergillus udagawae</name>
    <dbReference type="NCBI Taxonomy" id="91492"/>
    <lineage>
        <taxon>Eukaryota</taxon>
        <taxon>Fungi</taxon>
        <taxon>Dikarya</taxon>
        <taxon>Ascomycota</taxon>
        <taxon>Pezizomycotina</taxon>
        <taxon>Eurotiomycetes</taxon>
        <taxon>Eurotiomycetidae</taxon>
        <taxon>Eurotiales</taxon>
        <taxon>Aspergillaceae</taxon>
        <taxon>Aspergillus</taxon>
        <taxon>Aspergillus subgen. Fumigati</taxon>
    </lineage>
</organism>
<reference evidence="9" key="2">
    <citation type="submission" date="2021-01" db="EMBL/GenBank/DDBJ databases">
        <title>Pan-genome distribution and transcriptional activeness of fungal secondary metabolism genes in Aspergillus section Fumigati.</title>
        <authorList>
            <person name="Takahashi H."/>
            <person name="Umemura M."/>
            <person name="Ninomiya A."/>
            <person name="Kusuya Y."/>
            <person name="Urayama S."/>
            <person name="Shimizu M."/>
            <person name="Watanabe A."/>
            <person name="Kamei K."/>
            <person name="Yaguchi T."/>
            <person name="Hagiwara D."/>
        </authorList>
    </citation>
    <scope>NUCLEOTIDE SEQUENCE</scope>
    <source>
        <strain evidence="9">IFM 46973</strain>
    </source>
</reference>
<dbReference type="InterPro" id="IPR007741">
    <property type="entry name" value="Ribosomal_mL43/mS25/NADH_DH"/>
</dbReference>
<feature type="compositionally biased region" description="Polar residues" evidence="7">
    <location>
        <begin position="382"/>
        <end position="396"/>
    </location>
</feature>
<evidence type="ECO:0000256" key="5">
    <source>
        <dbReference type="ARBA" id="ARBA00023274"/>
    </source>
</evidence>
<evidence type="ECO:0000256" key="2">
    <source>
        <dbReference type="ARBA" id="ARBA00006073"/>
    </source>
</evidence>
<dbReference type="SMART" id="SM00916">
    <property type="entry name" value="L51_S25_CI-B8"/>
    <property type="match status" value="1"/>
</dbReference>
<dbReference type="Pfam" id="PF05047">
    <property type="entry name" value="L51_S25_CI-B8"/>
    <property type="match status" value="1"/>
</dbReference>
<dbReference type="InterPro" id="IPR036249">
    <property type="entry name" value="Thioredoxin-like_sf"/>
</dbReference>
<feature type="domain" description="Ribosomal protein/NADH dehydrogenase" evidence="8">
    <location>
        <begin position="32"/>
        <end position="105"/>
    </location>
</feature>